<dbReference type="Pfam" id="PF08386">
    <property type="entry name" value="Abhydrolase_4"/>
    <property type="match status" value="1"/>
</dbReference>
<dbReference type="PANTHER" id="PTHR43248">
    <property type="entry name" value="2-SUCCINYL-6-HYDROXY-2,4-CYCLOHEXADIENE-1-CARBOXYLATE SYNTHASE"/>
    <property type="match status" value="1"/>
</dbReference>
<dbReference type="InterPro" id="IPR000073">
    <property type="entry name" value="AB_hydrolase_1"/>
</dbReference>
<dbReference type="RefSeq" id="WP_237335521.1">
    <property type="nucleotide sequence ID" value="NZ_BAABCM010000011.1"/>
</dbReference>
<evidence type="ECO:0000313" key="7">
    <source>
        <dbReference type="EMBL" id="GAA3837888.1"/>
    </source>
</evidence>
<name>A0ABP7J8P6_9PSEU</name>
<feature type="signal peptide" evidence="4">
    <location>
        <begin position="1"/>
        <end position="22"/>
    </location>
</feature>
<dbReference type="Gene3D" id="3.40.50.1820">
    <property type="entry name" value="alpha/beta hydrolase"/>
    <property type="match status" value="1"/>
</dbReference>
<sequence>MRRFVTLALTAVLAVSAVPAQADPLRAVETQPVAWAPCADLPLECATIAVPLDYAHPGGRRISIAISRHRATDPAHLRGVLLTNPGGPGLSGLAFPLSYADQDLARVYDIIGMDPRGVGESTPLRCLQPPFPALDRPTRPTDADIVKMADFARRTEQGCQQISGPLRPYMNTPNTARDMDVVRAALGEAKLNYLGVSYGTTLGAVYGTLFPGHLDRSVLDSALHPTAPWHDQGYAAAAARRSNLDDWAAWTASRDSEFRLGSTPREVEENVEALAAVLETRSAGAYHTVADLDSSAETGSEFVPVDATRYPGEWAELARSIRAALDSPGPVRTSSPTAGSAEVVDNAHDTVICDWRWPADLAVYERDLRYYREAMPYGATASVAGELAPGPCAYRSFPRTQYLPKPVRAGYPAGLVVQGQRDTTTPYVNGVAMAAALHEPLVTVADGVHGQFGLNPCVNAIINRYLVDGVLPAPGASCPAAGATTR</sequence>
<keyword evidence="3 7" id="KW-0378">Hydrolase</keyword>
<accession>A0ABP7J8P6</accession>
<dbReference type="SUPFAM" id="SSF53474">
    <property type="entry name" value="alpha/beta-Hydrolases"/>
    <property type="match status" value="1"/>
</dbReference>
<evidence type="ECO:0000256" key="2">
    <source>
        <dbReference type="ARBA" id="ARBA00022729"/>
    </source>
</evidence>
<dbReference type="InterPro" id="IPR051601">
    <property type="entry name" value="Serine_prot/Carboxylest_S33"/>
</dbReference>
<evidence type="ECO:0000313" key="8">
    <source>
        <dbReference type="Proteomes" id="UP001501624"/>
    </source>
</evidence>
<feature type="domain" description="AB hydrolase-1" evidence="5">
    <location>
        <begin position="80"/>
        <end position="314"/>
    </location>
</feature>
<gene>
    <name evidence="7" type="ORF">GCM10022380_65010</name>
</gene>
<keyword evidence="2 4" id="KW-0732">Signal</keyword>
<dbReference type="InterPro" id="IPR029058">
    <property type="entry name" value="AB_hydrolase_fold"/>
</dbReference>
<feature type="domain" description="Peptidase S33 tripeptidyl aminopeptidase-like C-terminal" evidence="6">
    <location>
        <begin position="391"/>
        <end position="478"/>
    </location>
</feature>
<evidence type="ECO:0000256" key="3">
    <source>
        <dbReference type="ARBA" id="ARBA00022801"/>
    </source>
</evidence>
<evidence type="ECO:0000259" key="5">
    <source>
        <dbReference type="Pfam" id="PF00561"/>
    </source>
</evidence>
<protein>
    <submittedName>
        <fullName evidence="7">Alpha/beta hydrolase</fullName>
    </submittedName>
</protein>
<dbReference type="Pfam" id="PF00561">
    <property type="entry name" value="Abhydrolase_1"/>
    <property type="match status" value="1"/>
</dbReference>
<evidence type="ECO:0000256" key="4">
    <source>
        <dbReference type="SAM" id="SignalP"/>
    </source>
</evidence>
<proteinExistence type="inferred from homology"/>
<dbReference type="InterPro" id="IPR013595">
    <property type="entry name" value="Pept_S33_TAP-like_C"/>
</dbReference>
<dbReference type="PANTHER" id="PTHR43248:SF29">
    <property type="entry name" value="TRIPEPTIDYL AMINOPEPTIDASE"/>
    <property type="match status" value="1"/>
</dbReference>
<evidence type="ECO:0000259" key="6">
    <source>
        <dbReference type="Pfam" id="PF08386"/>
    </source>
</evidence>
<dbReference type="EMBL" id="BAABCM010000011">
    <property type="protein sequence ID" value="GAA3837888.1"/>
    <property type="molecule type" value="Genomic_DNA"/>
</dbReference>
<reference evidence="8" key="1">
    <citation type="journal article" date="2019" name="Int. J. Syst. Evol. Microbiol.">
        <title>The Global Catalogue of Microorganisms (GCM) 10K type strain sequencing project: providing services to taxonomists for standard genome sequencing and annotation.</title>
        <authorList>
            <consortium name="The Broad Institute Genomics Platform"/>
            <consortium name="The Broad Institute Genome Sequencing Center for Infectious Disease"/>
            <person name="Wu L."/>
            <person name="Ma J."/>
        </authorList>
    </citation>
    <scope>NUCLEOTIDE SEQUENCE [LARGE SCALE GENOMIC DNA]</scope>
    <source>
        <strain evidence="8">JCM 17017</strain>
    </source>
</reference>
<dbReference type="Proteomes" id="UP001501624">
    <property type="component" value="Unassembled WGS sequence"/>
</dbReference>
<feature type="chain" id="PRO_5046492740" evidence="4">
    <location>
        <begin position="23"/>
        <end position="486"/>
    </location>
</feature>
<dbReference type="GO" id="GO:0016787">
    <property type="term" value="F:hydrolase activity"/>
    <property type="evidence" value="ECO:0007669"/>
    <property type="project" value="UniProtKB-KW"/>
</dbReference>
<organism evidence="7 8">
    <name type="scientific">Amycolatopsis tucumanensis</name>
    <dbReference type="NCBI Taxonomy" id="401106"/>
    <lineage>
        <taxon>Bacteria</taxon>
        <taxon>Bacillati</taxon>
        <taxon>Actinomycetota</taxon>
        <taxon>Actinomycetes</taxon>
        <taxon>Pseudonocardiales</taxon>
        <taxon>Pseudonocardiaceae</taxon>
        <taxon>Amycolatopsis</taxon>
    </lineage>
</organism>
<comment type="similarity">
    <text evidence="1">Belongs to the peptidase S33 family.</text>
</comment>
<comment type="caution">
    <text evidence="7">The sequence shown here is derived from an EMBL/GenBank/DDBJ whole genome shotgun (WGS) entry which is preliminary data.</text>
</comment>
<keyword evidence="8" id="KW-1185">Reference proteome</keyword>
<evidence type="ECO:0000256" key="1">
    <source>
        <dbReference type="ARBA" id="ARBA00010088"/>
    </source>
</evidence>